<dbReference type="Gene3D" id="3.40.430.10">
    <property type="entry name" value="Dihydrofolate Reductase, subunit A"/>
    <property type="match status" value="1"/>
</dbReference>
<dbReference type="PANTHER" id="PTHR38011">
    <property type="entry name" value="DIHYDROFOLATE REDUCTASE FAMILY PROTEIN (AFU_ORTHOLOGUE AFUA_8G06820)"/>
    <property type="match status" value="1"/>
</dbReference>
<comment type="caution">
    <text evidence="2">The sequence shown here is derived from an EMBL/GenBank/DDBJ whole genome shotgun (WGS) entry which is preliminary data.</text>
</comment>
<dbReference type="PANTHER" id="PTHR38011:SF11">
    <property type="entry name" value="2,5-DIAMINO-6-RIBOSYLAMINO-4(3H)-PYRIMIDINONE 5'-PHOSPHATE REDUCTASE"/>
    <property type="match status" value="1"/>
</dbReference>
<dbReference type="GO" id="GO:0008703">
    <property type="term" value="F:5-amino-6-(5-phosphoribosylamino)uracil reductase activity"/>
    <property type="evidence" value="ECO:0007669"/>
    <property type="project" value="InterPro"/>
</dbReference>
<gene>
    <name evidence="2" type="ORF">FB566_2852</name>
</gene>
<dbReference type="RefSeq" id="WP_142039968.1">
    <property type="nucleotide sequence ID" value="NZ_JBHTGS010000001.1"/>
</dbReference>
<dbReference type="InterPro" id="IPR050765">
    <property type="entry name" value="Riboflavin_Biosynth_HTPR"/>
</dbReference>
<feature type="domain" description="Bacterial bifunctional deaminase-reductase C-terminal" evidence="1">
    <location>
        <begin position="3"/>
        <end position="175"/>
    </location>
</feature>
<reference evidence="2 3" key="1">
    <citation type="submission" date="2019-06" db="EMBL/GenBank/DDBJ databases">
        <title>Sequencing the genomes of 1000 actinobacteria strains.</title>
        <authorList>
            <person name="Klenk H.-P."/>
        </authorList>
    </citation>
    <scope>NUCLEOTIDE SEQUENCE [LARGE SCALE GENOMIC DNA]</scope>
    <source>
        <strain evidence="2 3">DSM 45928</strain>
    </source>
</reference>
<dbReference type="EMBL" id="VFOW01000001">
    <property type="protein sequence ID" value="TQL77296.1"/>
    <property type="molecule type" value="Genomic_DNA"/>
</dbReference>
<accession>A0A543AXJ9</accession>
<dbReference type="OrthoDB" id="7342392at2"/>
<keyword evidence="3" id="KW-1185">Reference proteome</keyword>
<organism evidence="2 3">
    <name type="scientific">Stackebrandtia endophytica</name>
    <dbReference type="NCBI Taxonomy" id="1496996"/>
    <lineage>
        <taxon>Bacteria</taxon>
        <taxon>Bacillati</taxon>
        <taxon>Actinomycetota</taxon>
        <taxon>Actinomycetes</taxon>
        <taxon>Glycomycetales</taxon>
        <taxon>Glycomycetaceae</taxon>
        <taxon>Stackebrandtia</taxon>
    </lineage>
</organism>
<evidence type="ECO:0000259" key="1">
    <source>
        <dbReference type="Pfam" id="PF01872"/>
    </source>
</evidence>
<dbReference type="Pfam" id="PF01872">
    <property type="entry name" value="RibD_C"/>
    <property type="match status" value="1"/>
</dbReference>
<dbReference type="Proteomes" id="UP000317043">
    <property type="component" value="Unassembled WGS sequence"/>
</dbReference>
<dbReference type="GO" id="GO:0009231">
    <property type="term" value="P:riboflavin biosynthetic process"/>
    <property type="evidence" value="ECO:0007669"/>
    <property type="project" value="InterPro"/>
</dbReference>
<sequence>MRKLVSYTMVSLDGYHEGPNGELDWANVDAEYFEFANQQDASIDTLLFGRAGYEHMAAFWSVTQDSDPGITAFMNETPKVVVSQTLTEARWRNSTLVNGDLGEMVRELKSRPGGEIALFGSVKLTTSLLEMGLVDELRVMVNPVLLGDGVSLFASLNRRMRLELCRTTTFRSGNVLLTYRPLED</sequence>
<dbReference type="InterPro" id="IPR002734">
    <property type="entry name" value="RibDG_C"/>
</dbReference>
<dbReference type="InterPro" id="IPR024072">
    <property type="entry name" value="DHFR-like_dom_sf"/>
</dbReference>
<proteinExistence type="predicted"/>
<evidence type="ECO:0000313" key="3">
    <source>
        <dbReference type="Proteomes" id="UP000317043"/>
    </source>
</evidence>
<name>A0A543AXJ9_9ACTN</name>
<dbReference type="AlphaFoldDB" id="A0A543AXJ9"/>
<dbReference type="SUPFAM" id="SSF53597">
    <property type="entry name" value="Dihydrofolate reductase-like"/>
    <property type="match status" value="1"/>
</dbReference>
<protein>
    <submittedName>
        <fullName evidence="2">Dihydrofolate reductase</fullName>
    </submittedName>
</protein>
<dbReference type="InParanoid" id="A0A543AXJ9"/>
<evidence type="ECO:0000313" key="2">
    <source>
        <dbReference type="EMBL" id="TQL77296.1"/>
    </source>
</evidence>